<dbReference type="KEGG" id="mou:OU421_12650"/>
<reference evidence="1" key="1">
    <citation type="submission" date="2022-11" db="EMBL/GenBank/DDBJ databases">
        <title>Complete genome sequence of Methanogenium organophilum DSM 3596.</title>
        <authorList>
            <person name="Chen S.-C."/>
            <person name="Lai S.-J."/>
            <person name="You Y.-T."/>
        </authorList>
    </citation>
    <scope>NUCLEOTIDE SEQUENCE</scope>
    <source>
        <strain evidence="1">DSM 3596</strain>
    </source>
</reference>
<evidence type="ECO:0000313" key="1">
    <source>
        <dbReference type="EMBL" id="WAI01242.1"/>
    </source>
</evidence>
<dbReference type="InterPro" id="IPR009563">
    <property type="entry name" value="SSSCA1"/>
</dbReference>
<protein>
    <submittedName>
        <fullName evidence="1">Autoantigen p27 domain-containing protein</fullName>
    </submittedName>
</protein>
<name>A0A9X9T8J9_METOG</name>
<evidence type="ECO:0000313" key="2">
    <source>
        <dbReference type="Proteomes" id="UP001163096"/>
    </source>
</evidence>
<keyword evidence="2" id="KW-1185">Reference proteome</keyword>
<dbReference type="AlphaFoldDB" id="A0A9X9T8J9"/>
<dbReference type="Proteomes" id="UP001163096">
    <property type="component" value="Chromosome"/>
</dbReference>
<accession>A0A9X9T8J9</accession>
<sequence length="122" mass="13289">MKTEDEVMASVLLTGGKMLSVTCEDCGAPLFEVEGKQCCVVCKELGKPDDSEEIKQNLPVKSIVETRPVQGQETTVHESVMQNLELAICALCKKAIEASRSEDAKLYMDAVRAGTEALRVLK</sequence>
<dbReference type="Pfam" id="PF06677">
    <property type="entry name" value="Auto_anti-p27"/>
    <property type="match status" value="1"/>
</dbReference>
<organism evidence="1 2">
    <name type="scientific">Methanogenium organophilum</name>
    <dbReference type="NCBI Taxonomy" id="2199"/>
    <lineage>
        <taxon>Archaea</taxon>
        <taxon>Methanobacteriati</taxon>
        <taxon>Methanobacteriota</taxon>
        <taxon>Stenosarchaea group</taxon>
        <taxon>Methanomicrobia</taxon>
        <taxon>Methanomicrobiales</taxon>
        <taxon>Methanomicrobiaceae</taxon>
        <taxon>Methanogenium</taxon>
    </lineage>
</organism>
<dbReference type="EMBL" id="CP113361">
    <property type="protein sequence ID" value="WAI01242.1"/>
    <property type="molecule type" value="Genomic_DNA"/>
</dbReference>
<proteinExistence type="predicted"/>
<gene>
    <name evidence="1" type="ORF">OU421_12650</name>
</gene>
<dbReference type="RefSeq" id="WP_268186465.1">
    <property type="nucleotide sequence ID" value="NZ_CP113361.1"/>
</dbReference>
<dbReference type="GeneID" id="76835966"/>